<proteinExistence type="predicted"/>
<comment type="caution">
    <text evidence="1">The sequence shown here is derived from an EMBL/GenBank/DDBJ whole genome shotgun (WGS) entry which is preliminary data.</text>
</comment>
<name>A0ABT9D9T3_9CELL</name>
<dbReference type="Proteomes" id="UP001232536">
    <property type="component" value="Unassembled WGS sequence"/>
</dbReference>
<organism evidence="1 2">
    <name type="scientific">Actinotalea lenta</name>
    <dbReference type="NCBI Taxonomy" id="3064654"/>
    <lineage>
        <taxon>Bacteria</taxon>
        <taxon>Bacillati</taxon>
        <taxon>Actinomycetota</taxon>
        <taxon>Actinomycetes</taxon>
        <taxon>Micrococcales</taxon>
        <taxon>Cellulomonadaceae</taxon>
        <taxon>Actinotalea</taxon>
    </lineage>
</organism>
<keyword evidence="2" id="KW-1185">Reference proteome</keyword>
<gene>
    <name evidence="1" type="ORF">Q6348_06690</name>
</gene>
<dbReference type="RefSeq" id="WP_304600521.1">
    <property type="nucleotide sequence ID" value="NZ_JAUQYO010000001.1"/>
</dbReference>
<sequence length="283" mass="29314">MRRRRHLAAVAVLLGVLAAATTGVVTWLRAHDVAPEVQRCAAALDGTPWSLTPEQADSAALLAGTALRRGLPARAVTIAIATALQESGLRNLDHGDLDSLGLFQQRPSQGWGTPEQVLDPVHATNAFYDALVRVPGYRDLPITQAAQAVQRSAFPQAYAQHEAGSRAWASALTGYTPGAVTCTLPSPAPADPAAALARVNRDLGVPATAADGLVALDASALPDGTAHPARLGWAVGQWAVAAAQALRVTEVRVGDRVWTRTAGSWSPAAHAVAAGRVELVLAG</sequence>
<evidence type="ECO:0000313" key="2">
    <source>
        <dbReference type="Proteomes" id="UP001232536"/>
    </source>
</evidence>
<evidence type="ECO:0000313" key="1">
    <source>
        <dbReference type="EMBL" id="MDO8106883.1"/>
    </source>
</evidence>
<evidence type="ECO:0008006" key="3">
    <source>
        <dbReference type="Google" id="ProtNLM"/>
    </source>
</evidence>
<dbReference type="EMBL" id="JAUQYP010000001">
    <property type="protein sequence ID" value="MDO8106883.1"/>
    <property type="molecule type" value="Genomic_DNA"/>
</dbReference>
<protein>
    <recommendedName>
        <fullName evidence="3">Heavy metal transporter</fullName>
    </recommendedName>
</protein>
<reference evidence="1 2" key="1">
    <citation type="submission" date="2023-07" db="EMBL/GenBank/DDBJ databases">
        <title>Description of novel actinomycetes strains, isolated from tidal flat sediment.</title>
        <authorList>
            <person name="Lu C."/>
        </authorList>
    </citation>
    <scope>NUCLEOTIDE SEQUENCE [LARGE SCALE GENOMIC DNA]</scope>
    <source>
        <strain evidence="1 2">SYSU T00b441</strain>
    </source>
</reference>
<accession>A0ABT9D9T3</accession>